<evidence type="ECO:0000259" key="2">
    <source>
        <dbReference type="Pfam" id="PF26353"/>
    </source>
</evidence>
<sequence>MKKTLIVGALCLSITALIVCINGSEETYTEANKNDIVLHIHKEKSRNLERFETFSQNVKNKKNDEIQIKDYFIDEEAKVPSLNNVTYQDEKFTFTYKYKNDYRKDICKKFVTPQETHGVAYMLRDCAQSEDGIVLHYTAQDGEGVNSINNKSIEFIKVEGDKTYTFVEQFDVGAFVNAIQTTNFDTPSNTFNTQKSNYKVNIHFLSGTTQTYYLWIDKEKSQGIIMDSEQTNQGHEIDKIYVDAIIKVLN</sequence>
<dbReference type="EMBL" id="FMAK01000066">
    <property type="protein sequence ID" value="SCB71480.1"/>
    <property type="molecule type" value="Genomic_DNA"/>
</dbReference>
<evidence type="ECO:0000313" key="4">
    <source>
        <dbReference type="Proteomes" id="UP000195696"/>
    </source>
</evidence>
<proteinExistence type="predicted"/>
<accession>A0A1G4ERB3</accession>
<organism evidence="3 4">
    <name type="scientific">Bacillus mycoides</name>
    <dbReference type="NCBI Taxonomy" id="1405"/>
    <lineage>
        <taxon>Bacteria</taxon>
        <taxon>Bacillati</taxon>
        <taxon>Bacillota</taxon>
        <taxon>Bacilli</taxon>
        <taxon>Bacillales</taxon>
        <taxon>Bacillaceae</taxon>
        <taxon>Bacillus</taxon>
        <taxon>Bacillus cereus group</taxon>
    </lineage>
</organism>
<feature type="domain" description="YhfM-like" evidence="2">
    <location>
        <begin position="151"/>
        <end position="249"/>
    </location>
</feature>
<dbReference type="Pfam" id="PF26353">
    <property type="entry name" value="YhfM"/>
    <property type="match status" value="1"/>
</dbReference>
<gene>
    <name evidence="3" type="ORF">BWGO95_05717</name>
</gene>
<name>A0A1G4ERB3_BACMY</name>
<protein>
    <recommendedName>
        <fullName evidence="2">YhfM-like domain-containing protein</fullName>
    </recommendedName>
</protein>
<feature type="chain" id="PRO_5039060712" description="YhfM-like domain-containing protein" evidence="1">
    <location>
        <begin position="19"/>
        <end position="250"/>
    </location>
</feature>
<feature type="signal peptide" evidence="1">
    <location>
        <begin position="1"/>
        <end position="18"/>
    </location>
</feature>
<reference evidence="3 4" key="1">
    <citation type="submission" date="2016-08" db="EMBL/GenBank/DDBJ databases">
        <authorList>
            <person name="Seilhamer J.J."/>
        </authorList>
    </citation>
    <scope>NUCLEOTIDE SEQUENCE [LARGE SCALE GENOMIC DNA]</scope>
    <source>
        <strain evidence="3 4">SDA_GO95</strain>
    </source>
</reference>
<dbReference type="AlphaFoldDB" id="A0A1G4ERB3"/>
<evidence type="ECO:0000313" key="3">
    <source>
        <dbReference type="EMBL" id="SCB71480.1"/>
    </source>
</evidence>
<dbReference type="Proteomes" id="UP000195696">
    <property type="component" value="Unassembled WGS sequence"/>
</dbReference>
<keyword evidence="1" id="KW-0732">Signal</keyword>
<dbReference type="InterPro" id="IPR058780">
    <property type="entry name" value="YhfM-like_dom"/>
</dbReference>
<dbReference type="RefSeq" id="WP_088099764.1">
    <property type="nucleotide sequence ID" value="NZ_FMAK01000066.1"/>
</dbReference>
<evidence type="ECO:0000256" key="1">
    <source>
        <dbReference type="SAM" id="SignalP"/>
    </source>
</evidence>